<sequence>VQIKHATLALRGLTYRETIKFIHQKGRLFSAFVRPALWLFVFAAGVGSVTGVDPGLNHPYPIQNVNYFEYIIPGLIGMVLLFSGMQSSLSMV</sequence>
<feature type="transmembrane region" description="Helical" evidence="1">
    <location>
        <begin position="67"/>
        <end position="85"/>
    </location>
</feature>
<dbReference type="EMBL" id="UINC01160917">
    <property type="protein sequence ID" value="SVD59820.1"/>
    <property type="molecule type" value="Genomic_DNA"/>
</dbReference>
<feature type="transmembrane region" description="Helical" evidence="1">
    <location>
        <begin position="28"/>
        <end position="47"/>
    </location>
</feature>
<gene>
    <name evidence="2" type="ORF">METZ01_LOCUS412674</name>
</gene>
<accession>A0A382WMI5</accession>
<feature type="non-terminal residue" evidence="2">
    <location>
        <position position="1"/>
    </location>
</feature>
<keyword evidence="1" id="KW-0472">Membrane</keyword>
<name>A0A382WMI5_9ZZZZ</name>
<keyword evidence="1" id="KW-0812">Transmembrane</keyword>
<evidence type="ECO:0008006" key="3">
    <source>
        <dbReference type="Google" id="ProtNLM"/>
    </source>
</evidence>
<feature type="non-terminal residue" evidence="2">
    <location>
        <position position="92"/>
    </location>
</feature>
<reference evidence="2" key="1">
    <citation type="submission" date="2018-05" db="EMBL/GenBank/DDBJ databases">
        <authorList>
            <person name="Lanie J.A."/>
            <person name="Ng W.-L."/>
            <person name="Kazmierczak K.M."/>
            <person name="Andrzejewski T.M."/>
            <person name="Davidsen T.M."/>
            <person name="Wayne K.J."/>
            <person name="Tettelin H."/>
            <person name="Glass J.I."/>
            <person name="Rusch D."/>
            <person name="Podicherti R."/>
            <person name="Tsui H.-C.T."/>
            <person name="Winkler M.E."/>
        </authorList>
    </citation>
    <scope>NUCLEOTIDE SEQUENCE</scope>
</reference>
<organism evidence="2">
    <name type="scientific">marine metagenome</name>
    <dbReference type="NCBI Taxonomy" id="408172"/>
    <lineage>
        <taxon>unclassified sequences</taxon>
        <taxon>metagenomes</taxon>
        <taxon>ecological metagenomes</taxon>
    </lineage>
</organism>
<evidence type="ECO:0000313" key="2">
    <source>
        <dbReference type="EMBL" id="SVD59820.1"/>
    </source>
</evidence>
<proteinExistence type="predicted"/>
<keyword evidence="1" id="KW-1133">Transmembrane helix</keyword>
<evidence type="ECO:0000256" key="1">
    <source>
        <dbReference type="SAM" id="Phobius"/>
    </source>
</evidence>
<dbReference type="AlphaFoldDB" id="A0A382WMI5"/>
<protein>
    <recommendedName>
        <fullName evidence="3">ABC-2 type transporter domain-containing protein</fullName>
    </recommendedName>
</protein>